<organism evidence="2 3">
    <name type="scientific">Nitrobacter winogradskyi</name>
    <name type="common">Nitrobacter agilis</name>
    <dbReference type="NCBI Taxonomy" id="913"/>
    <lineage>
        <taxon>Bacteria</taxon>
        <taxon>Pseudomonadati</taxon>
        <taxon>Pseudomonadota</taxon>
        <taxon>Alphaproteobacteria</taxon>
        <taxon>Hyphomicrobiales</taxon>
        <taxon>Nitrobacteraceae</taxon>
        <taxon>Nitrobacter</taxon>
    </lineage>
</organism>
<dbReference type="InterPro" id="IPR011010">
    <property type="entry name" value="DNA_brk_join_enz"/>
</dbReference>
<evidence type="ECO:0000256" key="1">
    <source>
        <dbReference type="ARBA" id="ARBA00023172"/>
    </source>
</evidence>
<name>A0A4Y3W5E6_NITWI</name>
<protein>
    <recommendedName>
        <fullName evidence="4">Phage integrase</fullName>
    </recommendedName>
</protein>
<evidence type="ECO:0000313" key="2">
    <source>
        <dbReference type="EMBL" id="GEC14223.1"/>
    </source>
</evidence>
<dbReference type="InterPro" id="IPR013762">
    <property type="entry name" value="Integrase-like_cat_sf"/>
</dbReference>
<dbReference type="EMBL" id="BJNF01000002">
    <property type="protein sequence ID" value="GEC14223.1"/>
    <property type="molecule type" value="Genomic_DNA"/>
</dbReference>
<accession>A0A4Y3W5E6</accession>
<keyword evidence="1" id="KW-0233">DNA recombination</keyword>
<dbReference type="SUPFAM" id="SSF56349">
    <property type="entry name" value="DNA breaking-rejoining enzymes"/>
    <property type="match status" value="1"/>
</dbReference>
<dbReference type="Gene3D" id="1.10.443.10">
    <property type="entry name" value="Intergrase catalytic core"/>
    <property type="match status" value="1"/>
</dbReference>
<dbReference type="GO" id="GO:0003677">
    <property type="term" value="F:DNA binding"/>
    <property type="evidence" value="ECO:0007669"/>
    <property type="project" value="InterPro"/>
</dbReference>
<proteinExistence type="predicted"/>
<evidence type="ECO:0000313" key="3">
    <source>
        <dbReference type="Proteomes" id="UP000318825"/>
    </source>
</evidence>
<reference evidence="2 3" key="1">
    <citation type="submission" date="2019-06" db="EMBL/GenBank/DDBJ databases">
        <title>Whole genome shotgun sequence of Nitrobacter winogradskyi NBRC 14297.</title>
        <authorList>
            <person name="Hosoyama A."/>
            <person name="Uohara A."/>
            <person name="Ohji S."/>
            <person name="Ichikawa N."/>
        </authorList>
    </citation>
    <scope>NUCLEOTIDE SEQUENCE [LARGE SCALE GENOMIC DNA]</scope>
    <source>
        <strain evidence="2 3">NBRC 14297</strain>
    </source>
</reference>
<gene>
    <name evidence="2" type="ORF">NWI01_01150</name>
</gene>
<sequence length="405" mass="45118">MEPRETETKARAPGLTWRNGRPVWRATKTAIAAGYPVKNVNLSSYLNQPVLLVQRCERLQAEMLAWVSGRKGRITEFDGTIRSLIEVWQSDPESPYHKLKSSTKKPYDVYARMVIMEVGSKRIDDVDGRDVKRWFNAWAKPKKSGAPLQIPKARTAIAVIKSALSFGIMCRKAGCAAFKAVLAEVDFPVPASRTTAPTADDITKVRKAARAVGHSAAALAYAIQFDGTVRQWDVIGEWVPMSDPRPSIVLDRGMKWIGPMWSQVDENQVFRFTPSKTENTTGKEVAVDFTVCPMIMEELALITSEQRKGPLIVNPVTGKPYRPDYFQKLWRTVRDAQEVSPAIWNRDLRAGGITEGRAADASTDDLAKLAGHADKRTTAKVYDRAQIEAARRVAVARAAHRSKKN</sequence>
<dbReference type="AlphaFoldDB" id="A0A4Y3W5E6"/>
<dbReference type="GO" id="GO:0015074">
    <property type="term" value="P:DNA integration"/>
    <property type="evidence" value="ECO:0007669"/>
    <property type="project" value="InterPro"/>
</dbReference>
<comment type="caution">
    <text evidence="2">The sequence shown here is derived from an EMBL/GenBank/DDBJ whole genome shotgun (WGS) entry which is preliminary data.</text>
</comment>
<dbReference type="RefSeq" id="WP_141381804.1">
    <property type="nucleotide sequence ID" value="NZ_BJNF01000002.1"/>
</dbReference>
<dbReference type="GO" id="GO:0006310">
    <property type="term" value="P:DNA recombination"/>
    <property type="evidence" value="ECO:0007669"/>
    <property type="project" value="UniProtKB-KW"/>
</dbReference>
<dbReference type="OrthoDB" id="7800649at2"/>
<evidence type="ECO:0008006" key="4">
    <source>
        <dbReference type="Google" id="ProtNLM"/>
    </source>
</evidence>
<dbReference type="Proteomes" id="UP000318825">
    <property type="component" value="Unassembled WGS sequence"/>
</dbReference>